<accession>A0AAW1MRY6</accession>
<evidence type="ECO:0000256" key="5">
    <source>
        <dbReference type="RuleBase" id="RU003322"/>
    </source>
</evidence>
<comment type="subcellular location">
    <subcellularLocation>
        <location evidence="1">Endoplasmic reticulum lumen</location>
    </subcellularLocation>
</comment>
<dbReference type="FunFam" id="3.30.30.30:FF:000005">
    <property type="entry name" value="Heat shock protein ssb1"/>
    <property type="match status" value="1"/>
</dbReference>
<evidence type="ECO:0000256" key="2">
    <source>
        <dbReference type="ARBA" id="ARBA00007381"/>
    </source>
</evidence>
<dbReference type="Gene3D" id="1.20.1270.10">
    <property type="match status" value="1"/>
</dbReference>
<sequence length="636" mass="70941">MKRKNGECTAIGIDLGTTYSCIGAWQHNRVEIIINDQGNHTTPSWVAFTPSQRLIGEAAKNQASANAVNTLYASLFYFTTYLNFPSSVFLTDVKRLIGRRFSDEIVQNDIKLWPFKVIAGDDSKPLIEVAYRGAEKKFSAEEISSMILMKLKETAEAYLGLEVTNAVVTVPAYFNDSQRQATKDAATIAGLKVMRIINEPTAAAIAYGLDKMAAERKERGKNVLVFDLGGGTFDVSLVRIEKNKFEVKAVDGDTHLGGGDFDGRMVNHFVTEFKRKHNKDISENQRALGRLRAACERAKRILSSTNETNVDIDCLYEGIDFNSSISRAKFEKLNMDLFTKCMNLVESCFREAKMEKTDVHDVVLVGGSTRIPKVEQMLKDLFNGKELCKGINPDEAVAHGAAIQAAILSGLRSNNDFLLVDVTPLSLGLEISGGRMEIIIPRTTTIPTKKIYRCVTSIDNHDNVPFGVYEGERPVARENNFLGVFRLHGIPPGPKGAHKFDVCYEIDDDGILTVSAQLVGTDNKKQITITNHTGKLSKNEIDKMAEEAKKYRADDETTKMVLKARHALQNYADNIMDLVSICHNKLEEKDLKTMEEAVSRTIQWLDWNCHLCEASAFEEKIDGAQEYLLPNSRYHA</sequence>
<reference evidence="6" key="1">
    <citation type="submission" date="2024-03" db="EMBL/GenBank/DDBJ databases">
        <title>WGS assembly of Saponaria officinalis var. Norfolk2.</title>
        <authorList>
            <person name="Jenkins J."/>
            <person name="Shu S."/>
            <person name="Grimwood J."/>
            <person name="Barry K."/>
            <person name="Goodstein D."/>
            <person name="Schmutz J."/>
            <person name="Leebens-Mack J."/>
            <person name="Osbourn A."/>
        </authorList>
    </citation>
    <scope>NUCLEOTIDE SEQUENCE [LARGE SCALE GENOMIC DNA]</scope>
    <source>
        <strain evidence="6">JIC</strain>
    </source>
</reference>
<evidence type="ECO:0000256" key="4">
    <source>
        <dbReference type="ARBA" id="ARBA00022840"/>
    </source>
</evidence>
<dbReference type="Gene3D" id="3.90.640.10">
    <property type="entry name" value="Actin, Chain A, domain 4"/>
    <property type="match status" value="1"/>
</dbReference>
<dbReference type="InterPro" id="IPR018181">
    <property type="entry name" value="Heat_shock_70_CS"/>
</dbReference>
<dbReference type="AlphaFoldDB" id="A0AAW1MRY6"/>
<dbReference type="SUPFAM" id="SSF53067">
    <property type="entry name" value="Actin-like ATPase domain"/>
    <property type="match status" value="2"/>
</dbReference>
<name>A0AAW1MRY6_SAPOF</name>
<dbReference type="GO" id="GO:0005788">
    <property type="term" value="C:endoplasmic reticulum lumen"/>
    <property type="evidence" value="ECO:0007669"/>
    <property type="project" value="UniProtKB-SubCell"/>
</dbReference>
<evidence type="ECO:0000256" key="3">
    <source>
        <dbReference type="ARBA" id="ARBA00022741"/>
    </source>
</evidence>
<comment type="similarity">
    <text evidence="2 5">Belongs to the heat shock protein 70 family.</text>
</comment>
<dbReference type="FunFam" id="3.30.420.40:FF:000004">
    <property type="entry name" value="Molecular chaperone DnaK"/>
    <property type="match status" value="1"/>
</dbReference>
<comment type="caution">
    <text evidence="6">The sequence shown here is derived from an EMBL/GenBank/DDBJ whole genome shotgun (WGS) entry which is preliminary data.</text>
</comment>
<proteinExistence type="inferred from homology"/>
<evidence type="ECO:0000313" key="6">
    <source>
        <dbReference type="EMBL" id="KAK9748931.1"/>
    </source>
</evidence>
<keyword evidence="3 5" id="KW-0547">Nucleotide-binding</keyword>
<dbReference type="Gene3D" id="3.30.420.40">
    <property type="match status" value="2"/>
</dbReference>
<dbReference type="PROSITE" id="PS01036">
    <property type="entry name" value="HSP70_3"/>
    <property type="match status" value="1"/>
</dbReference>
<organism evidence="6 7">
    <name type="scientific">Saponaria officinalis</name>
    <name type="common">Common soapwort</name>
    <name type="synonym">Lychnis saponaria</name>
    <dbReference type="NCBI Taxonomy" id="3572"/>
    <lineage>
        <taxon>Eukaryota</taxon>
        <taxon>Viridiplantae</taxon>
        <taxon>Streptophyta</taxon>
        <taxon>Embryophyta</taxon>
        <taxon>Tracheophyta</taxon>
        <taxon>Spermatophyta</taxon>
        <taxon>Magnoliopsida</taxon>
        <taxon>eudicotyledons</taxon>
        <taxon>Gunneridae</taxon>
        <taxon>Pentapetalae</taxon>
        <taxon>Caryophyllales</taxon>
        <taxon>Caryophyllaceae</taxon>
        <taxon>Caryophylleae</taxon>
        <taxon>Saponaria</taxon>
    </lineage>
</organism>
<dbReference type="FunFam" id="3.90.640.10:FF:000002">
    <property type="entry name" value="Heat shock 70 kDa"/>
    <property type="match status" value="1"/>
</dbReference>
<dbReference type="Gene3D" id="2.60.34.10">
    <property type="entry name" value="Substrate Binding Domain Of DNAk, Chain A, domain 1"/>
    <property type="match status" value="1"/>
</dbReference>
<evidence type="ECO:0000256" key="1">
    <source>
        <dbReference type="ARBA" id="ARBA00004319"/>
    </source>
</evidence>
<dbReference type="Pfam" id="PF00012">
    <property type="entry name" value="HSP70"/>
    <property type="match status" value="1"/>
</dbReference>
<dbReference type="EMBL" id="JBDFQZ010000002">
    <property type="protein sequence ID" value="KAK9748931.1"/>
    <property type="molecule type" value="Genomic_DNA"/>
</dbReference>
<dbReference type="InterPro" id="IPR029047">
    <property type="entry name" value="HSP70_peptide-bd_sf"/>
</dbReference>
<gene>
    <name evidence="6" type="ORF">RND81_02G091100</name>
</gene>
<dbReference type="PANTHER" id="PTHR19375">
    <property type="entry name" value="HEAT SHOCK PROTEIN 70KDA"/>
    <property type="match status" value="1"/>
</dbReference>
<dbReference type="SUPFAM" id="SSF100920">
    <property type="entry name" value="Heat shock protein 70kD (HSP70), peptide-binding domain"/>
    <property type="match status" value="1"/>
</dbReference>
<protein>
    <submittedName>
        <fullName evidence="6">Uncharacterized protein</fullName>
    </submittedName>
</protein>
<dbReference type="InterPro" id="IPR029048">
    <property type="entry name" value="HSP70_C_sf"/>
</dbReference>
<dbReference type="PRINTS" id="PR00301">
    <property type="entry name" value="HEATSHOCK70"/>
</dbReference>
<evidence type="ECO:0000313" key="7">
    <source>
        <dbReference type="Proteomes" id="UP001443914"/>
    </source>
</evidence>
<dbReference type="GO" id="GO:0140662">
    <property type="term" value="F:ATP-dependent protein folding chaperone"/>
    <property type="evidence" value="ECO:0007669"/>
    <property type="project" value="InterPro"/>
</dbReference>
<dbReference type="InterPro" id="IPR043129">
    <property type="entry name" value="ATPase_NBD"/>
</dbReference>
<dbReference type="Proteomes" id="UP001443914">
    <property type="component" value="Unassembled WGS sequence"/>
</dbReference>
<dbReference type="InterPro" id="IPR013126">
    <property type="entry name" value="Hsp_70_fam"/>
</dbReference>
<dbReference type="PROSITE" id="PS00297">
    <property type="entry name" value="HSP70_1"/>
    <property type="match status" value="1"/>
</dbReference>
<dbReference type="GO" id="GO:0005524">
    <property type="term" value="F:ATP binding"/>
    <property type="evidence" value="ECO:0007669"/>
    <property type="project" value="UniProtKB-KW"/>
</dbReference>
<dbReference type="PROSITE" id="PS00329">
    <property type="entry name" value="HSP70_2"/>
    <property type="match status" value="1"/>
</dbReference>
<keyword evidence="7" id="KW-1185">Reference proteome</keyword>
<dbReference type="FunFam" id="2.60.34.10:FF:000012">
    <property type="entry name" value="Heat shock 70 kDa protein"/>
    <property type="match status" value="1"/>
</dbReference>
<keyword evidence="4 5" id="KW-0067">ATP-binding</keyword>
<dbReference type="Gene3D" id="3.30.30.30">
    <property type="match status" value="1"/>
</dbReference>
<dbReference type="SUPFAM" id="SSF100934">
    <property type="entry name" value="Heat shock protein 70kD (HSP70), C-terminal subdomain"/>
    <property type="match status" value="1"/>
</dbReference>